<reference evidence="1" key="1">
    <citation type="submission" date="2019-03" db="EMBL/GenBank/DDBJ databases">
        <authorList>
            <person name="Mank J."/>
            <person name="Almeida P."/>
        </authorList>
    </citation>
    <scope>NUCLEOTIDE SEQUENCE</scope>
    <source>
        <strain evidence="1">78183</strain>
    </source>
</reference>
<gene>
    <name evidence="1" type="ORF">SVIM_LOCUS458239</name>
</gene>
<organism evidence="1">
    <name type="scientific">Salix viminalis</name>
    <name type="common">Common osier</name>
    <name type="synonym">Basket willow</name>
    <dbReference type="NCBI Taxonomy" id="40686"/>
    <lineage>
        <taxon>Eukaryota</taxon>
        <taxon>Viridiplantae</taxon>
        <taxon>Streptophyta</taxon>
        <taxon>Embryophyta</taxon>
        <taxon>Tracheophyta</taxon>
        <taxon>Spermatophyta</taxon>
        <taxon>Magnoliopsida</taxon>
        <taxon>eudicotyledons</taxon>
        <taxon>Gunneridae</taxon>
        <taxon>Pentapetalae</taxon>
        <taxon>rosids</taxon>
        <taxon>fabids</taxon>
        <taxon>Malpighiales</taxon>
        <taxon>Salicaceae</taxon>
        <taxon>Saliceae</taxon>
        <taxon>Salix</taxon>
    </lineage>
</organism>
<sequence length="69" mass="8046">MVLVHFCIFYFTGKCFLRHICVDEYNLFLPLGSPCSYRCTSRRLHLPRDSKVFLPVRLSDYSGNSQARA</sequence>
<protein>
    <submittedName>
        <fullName evidence="1">Uncharacterized protein</fullName>
    </submittedName>
</protein>
<dbReference type="AlphaFoldDB" id="A0A6N2N379"/>
<proteinExistence type="predicted"/>
<name>A0A6N2N379_SALVM</name>
<dbReference type="EMBL" id="CAADRP010002107">
    <property type="protein sequence ID" value="VFU61278.1"/>
    <property type="molecule type" value="Genomic_DNA"/>
</dbReference>
<accession>A0A6N2N379</accession>
<evidence type="ECO:0000313" key="1">
    <source>
        <dbReference type="EMBL" id="VFU61278.1"/>
    </source>
</evidence>